<dbReference type="Pfam" id="PF00571">
    <property type="entry name" value="CBS"/>
    <property type="match status" value="2"/>
</dbReference>
<dbReference type="InterPro" id="IPR051257">
    <property type="entry name" value="Diverse_CBS-Domain"/>
</dbReference>
<dbReference type="Gene3D" id="3.10.580.10">
    <property type="entry name" value="CBS-domain"/>
    <property type="match status" value="1"/>
</dbReference>
<name>A0A7S2PA47_9STRA</name>
<accession>A0A7S2PA47</accession>
<dbReference type="AlphaFoldDB" id="A0A7S2PA47"/>
<dbReference type="CDD" id="cd04623">
    <property type="entry name" value="CBS_pair_bac_euk"/>
    <property type="match status" value="1"/>
</dbReference>
<dbReference type="InterPro" id="IPR000644">
    <property type="entry name" value="CBS_dom"/>
</dbReference>
<keyword evidence="1 2" id="KW-0129">CBS domain</keyword>
<protein>
    <recommendedName>
        <fullName evidence="3">CBS domain-containing protein</fullName>
    </recommendedName>
</protein>
<dbReference type="PANTHER" id="PTHR43080:SF2">
    <property type="entry name" value="CBS DOMAIN-CONTAINING PROTEIN"/>
    <property type="match status" value="1"/>
</dbReference>
<sequence>MFSIASQVARRCATSGSAARHQLTLRAGFAQTVKEGLTATDAWSKSCYSDMDYTINENLPVYEAVQKFAAYNVGCLVTTNDEGNISGVVSERDYVCKIALLSKTSKDTPIKEISTKSANLIVASPSETVSDCMAKMLLKDIRHLPLLDEDGGVVGIVSIKDLVKAELKEKQDAIKTLSDFALGKGGHFSAE</sequence>
<dbReference type="InterPro" id="IPR046342">
    <property type="entry name" value="CBS_dom_sf"/>
</dbReference>
<evidence type="ECO:0000259" key="3">
    <source>
        <dbReference type="PROSITE" id="PS51371"/>
    </source>
</evidence>
<dbReference type="SUPFAM" id="SSF54631">
    <property type="entry name" value="CBS-domain pair"/>
    <property type="match status" value="1"/>
</dbReference>
<evidence type="ECO:0000313" key="4">
    <source>
        <dbReference type="EMBL" id="CAD9584976.1"/>
    </source>
</evidence>
<dbReference type="SMART" id="SM00116">
    <property type="entry name" value="CBS"/>
    <property type="match status" value="2"/>
</dbReference>
<gene>
    <name evidence="4" type="ORF">SMAR0320_LOCUS4792</name>
</gene>
<reference evidence="4" key="1">
    <citation type="submission" date="2021-01" db="EMBL/GenBank/DDBJ databases">
        <authorList>
            <person name="Corre E."/>
            <person name="Pelletier E."/>
            <person name="Niang G."/>
            <person name="Scheremetjew M."/>
            <person name="Finn R."/>
            <person name="Kale V."/>
            <person name="Holt S."/>
            <person name="Cochrane G."/>
            <person name="Meng A."/>
            <person name="Brown T."/>
            <person name="Cohen L."/>
        </authorList>
    </citation>
    <scope>NUCLEOTIDE SEQUENCE</scope>
    <source>
        <strain evidence="4">SM1012Den-03</strain>
    </source>
</reference>
<feature type="domain" description="CBS" evidence="3">
    <location>
        <begin position="113"/>
        <end position="173"/>
    </location>
</feature>
<dbReference type="PANTHER" id="PTHR43080">
    <property type="entry name" value="CBS DOMAIN-CONTAINING PROTEIN CBSX3, MITOCHONDRIAL"/>
    <property type="match status" value="1"/>
</dbReference>
<proteinExistence type="predicted"/>
<organism evidence="4">
    <name type="scientific">Skeletonema marinoi</name>
    <dbReference type="NCBI Taxonomy" id="267567"/>
    <lineage>
        <taxon>Eukaryota</taxon>
        <taxon>Sar</taxon>
        <taxon>Stramenopiles</taxon>
        <taxon>Ochrophyta</taxon>
        <taxon>Bacillariophyta</taxon>
        <taxon>Coscinodiscophyceae</taxon>
        <taxon>Thalassiosirophycidae</taxon>
        <taxon>Thalassiosirales</taxon>
        <taxon>Skeletonemataceae</taxon>
        <taxon>Skeletonema</taxon>
        <taxon>Skeletonema marinoi-dohrnii complex</taxon>
    </lineage>
</organism>
<dbReference type="PROSITE" id="PS51371">
    <property type="entry name" value="CBS"/>
    <property type="match status" value="2"/>
</dbReference>
<dbReference type="InterPro" id="IPR044725">
    <property type="entry name" value="CBSX3_CBS_dom"/>
</dbReference>
<evidence type="ECO:0000256" key="1">
    <source>
        <dbReference type="ARBA" id="ARBA00023122"/>
    </source>
</evidence>
<feature type="domain" description="CBS" evidence="3">
    <location>
        <begin position="48"/>
        <end position="108"/>
    </location>
</feature>
<dbReference type="EMBL" id="HBGZ01006809">
    <property type="protein sequence ID" value="CAD9584976.1"/>
    <property type="molecule type" value="Transcribed_RNA"/>
</dbReference>
<evidence type="ECO:0000256" key="2">
    <source>
        <dbReference type="PROSITE-ProRule" id="PRU00703"/>
    </source>
</evidence>